<keyword evidence="4" id="KW-1185">Reference proteome</keyword>
<keyword evidence="1" id="KW-0732">Signal</keyword>
<dbReference type="PANTHER" id="PTHR30251">
    <property type="entry name" value="PILUS ASSEMBLY CHAPERONE"/>
    <property type="match status" value="1"/>
</dbReference>
<evidence type="ECO:0000313" key="4">
    <source>
        <dbReference type="Proteomes" id="UP000324973"/>
    </source>
</evidence>
<protein>
    <submittedName>
        <fullName evidence="3">Fimbria/pilus periplasmic chaperone</fullName>
    </submittedName>
</protein>
<proteinExistence type="predicted"/>
<feature type="signal peptide" evidence="1">
    <location>
        <begin position="1"/>
        <end position="29"/>
    </location>
</feature>
<dbReference type="InterPro" id="IPR050643">
    <property type="entry name" value="Periplasmic_pilus_chap"/>
</dbReference>
<dbReference type="Gene3D" id="2.60.40.10">
    <property type="entry name" value="Immunoglobulins"/>
    <property type="match status" value="1"/>
</dbReference>
<evidence type="ECO:0000313" key="3">
    <source>
        <dbReference type="EMBL" id="TYT26283.1"/>
    </source>
</evidence>
<dbReference type="AlphaFoldDB" id="A0A5D4XQP3"/>
<dbReference type="InterPro" id="IPR013783">
    <property type="entry name" value="Ig-like_fold"/>
</dbReference>
<feature type="domain" description="Pili assembly chaperone N-terminal" evidence="2">
    <location>
        <begin position="32"/>
        <end position="150"/>
    </location>
</feature>
<dbReference type="SUPFAM" id="SSF49354">
    <property type="entry name" value="PapD-like"/>
    <property type="match status" value="1"/>
</dbReference>
<feature type="chain" id="PRO_5022920622" evidence="1">
    <location>
        <begin position="30"/>
        <end position="256"/>
    </location>
</feature>
<dbReference type="OrthoDB" id="511700at2"/>
<gene>
    <name evidence="3" type="ORF">FZO89_08420</name>
</gene>
<dbReference type="Pfam" id="PF00345">
    <property type="entry name" value="PapD_N"/>
    <property type="match status" value="1"/>
</dbReference>
<dbReference type="GO" id="GO:0071555">
    <property type="term" value="P:cell wall organization"/>
    <property type="evidence" value="ECO:0007669"/>
    <property type="project" value="InterPro"/>
</dbReference>
<organism evidence="3 4">
    <name type="scientific">Luteimonas viscosa</name>
    <dbReference type="NCBI Taxonomy" id="1132694"/>
    <lineage>
        <taxon>Bacteria</taxon>
        <taxon>Pseudomonadati</taxon>
        <taxon>Pseudomonadota</taxon>
        <taxon>Gammaproteobacteria</taxon>
        <taxon>Lysobacterales</taxon>
        <taxon>Lysobacteraceae</taxon>
        <taxon>Luteimonas</taxon>
    </lineage>
</organism>
<evidence type="ECO:0000259" key="2">
    <source>
        <dbReference type="Pfam" id="PF00345"/>
    </source>
</evidence>
<comment type="caution">
    <text evidence="3">The sequence shown here is derived from an EMBL/GenBank/DDBJ whole genome shotgun (WGS) entry which is preliminary data.</text>
</comment>
<evidence type="ECO:0000256" key="1">
    <source>
        <dbReference type="SAM" id="SignalP"/>
    </source>
</evidence>
<dbReference type="GO" id="GO:0030288">
    <property type="term" value="C:outer membrane-bounded periplasmic space"/>
    <property type="evidence" value="ECO:0007669"/>
    <property type="project" value="InterPro"/>
</dbReference>
<reference evidence="3 4" key="1">
    <citation type="submission" date="2019-08" db="EMBL/GenBank/DDBJ databases">
        <title>Luteimonas viscosus sp. nov., isolated from soil of a sunflower field.</title>
        <authorList>
            <person name="Jianli Z."/>
            <person name="Ying Z."/>
        </authorList>
    </citation>
    <scope>NUCLEOTIDE SEQUENCE [LARGE SCALE GENOMIC DNA]</scope>
    <source>
        <strain evidence="3 4">XBU10</strain>
    </source>
</reference>
<accession>A0A5D4XQP3</accession>
<dbReference type="InterPro" id="IPR008962">
    <property type="entry name" value="PapD-like_sf"/>
</dbReference>
<dbReference type="RefSeq" id="WP_149102832.1">
    <property type="nucleotide sequence ID" value="NZ_VTFT01000001.1"/>
</dbReference>
<dbReference type="Proteomes" id="UP000324973">
    <property type="component" value="Unassembled WGS sequence"/>
</dbReference>
<sequence length="256" mass="27042">MSLHPFRARRALARACMALAVMAAGSAAAAEFTLNPTRVHLDRARSIETLVLGNADTRPLSFEASVQQWAMAADGSWQLQPSDDLVVHPLVFTVQPGEQARLRVGTLEPETATERAYRIELQQLPGGGTDGVQVEVLTRLSVPVFVRPPAPTPATAATLEGASFGADGLRLTLANTGAHYLPPQEARLRLLDAAGRTLEETPLAVGYVLAGAQLPLPVHPVPGQACARAARVELHLPETDATVVAPLPASPRRCGG</sequence>
<dbReference type="PANTHER" id="PTHR30251:SF4">
    <property type="entry name" value="SLR1668 PROTEIN"/>
    <property type="match status" value="1"/>
</dbReference>
<dbReference type="EMBL" id="VTFT01000001">
    <property type="protein sequence ID" value="TYT26283.1"/>
    <property type="molecule type" value="Genomic_DNA"/>
</dbReference>
<dbReference type="InterPro" id="IPR016147">
    <property type="entry name" value="Pili_assmbl_chaperone_N"/>
</dbReference>
<name>A0A5D4XQP3_9GAMM</name>